<protein>
    <submittedName>
        <fullName evidence="1">Uncharacterized protein</fullName>
    </submittedName>
</protein>
<dbReference type="EMBL" id="WIXE01013897">
    <property type="protein sequence ID" value="KAK5974713.1"/>
    <property type="molecule type" value="Genomic_DNA"/>
</dbReference>
<accession>A0AAN8FRJ3</accession>
<sequence length="90" mass="9961">MNVIHSKTCVGVIHKVFLLTGTLQTRECGTLQRALNCLNFILFENGPPKARAIQNPVVLSLFVPPDTVFVAFSLRDTYGSKNMLRRGGVE</sequence>
<dbReference type="AlphaFoldDB" id="A0AAN8FRJ3"/>
<organism evidence="1 2">
    <name type="scientific">Trichostrongylus colubriformis</name>
    <name type="common">Black scour worm</name>
    <dbReference type="NCBI Taxonomy" id="6319"/>
    <lineage>
        <taxon>Eukaryota</taxon>
        <taxon>Metazoa</taxon>
        <taxon>Ecdysozoa</taxon>
        <taxon>Nematoda</taxon>
        <taxon>Chromadorea</taxon>
        <taxon>Rhabditida</taxon>
        <taxon>Rhabditina</taxon>
        <taxon>Rhabditomorpha</taxon>
        <taxon>Strongyloidea</taxon>
        <taxon>Trichostrongylidae</taxon>
        <taxon>Trichostrongylus</taxon>
    </lineage>
</organism>
<gene>
    <name evidence="1" type="ORF">GCK32_022625</name>
</gene>
<keyword evidence="2" id="KW-1185">Reference proteome</keyword>
<comment type="caution">
    <text evidence="1">The sequence shown here is derived from an EMBL/GenBank/DDBJ whole genome shotgun (WGS) entry which is preliminary data.</text>
</comment>
<evidence type="ECO:0000313" key="2">
    <source>
        <dbReference type="Proteomes" id="UP001331761"/>
    </source>
</evidence>
<name>A0AAN8FRJ3_TRICO</name>
<proteinExistence type="predicted"/>
<dbReference type="Proteomes" id="UP001331761">
    <property type="component" value="Unassembled WGS sequence"/>
</dbReference>
<reference evidence="1 2" key="1">
    <citation type="submission" date="2019-10" db="EMBL/GenBank/DDBJ databases">
        <title>Assembly and Annotation for the nematode Trichostrongylus colubriformis.</title>
        <authorList>
            <person name="Martin J."/>
        </authorList>
    </citation>
    <scope>NUCLEOTIDE SEQUENCE [LARGE SCALE GENOMIC DNA]</scope>
    <source>
        <strain evidence="1">G859</strain>
        <tissue evidence="1">Whole worm</tissue>
    </source>
</reference>
<evidence type="ECO:0000313" key="1">
    <source>
        <dbReference type="EMBL" id="KAK5974713.1"/>
    </source>
</evidence>